<accession>A0A9X5BCB8</accession>
<dbReference type="EMBL" id="QZDT01000002">
    <property type="protein sequence ID" value="NBJ91399.1"/>
    <property type="molecule type" value="Genomic_DNA"/>
</dbReference>
<gene>
    <name evidence="1" type="ORF">D5281_02070</name>
</gene>
<name>A0A9X5BCB8_9FIRM</name>
<evidence type="ECO:0000313" key="1">
    <source>
        <dbReference type="EMBL" id="NBJ91399.1"/>
    </source>
</evidence>
<organism evidence="1 2">
    <name type="scientific">Parablautia muri</name>
    <dbReference type="NCBI Taxonomy" id="2320879"/>
    <lineage>
        <taxon>Bacteria</taxon>
        <taxon>Bacillati</taxon>
        <taxon>Bacillota</taxon>
        <taxon>Clostridia</taxon>
        <taxon>Lachnospirales</taxon>
        <taxon>Lachnospiraceae</taxon>
        <taxon>Parablautia</taxon>
    </lineage>
</organism>
<protein>
    <submittedName>
        <fullName evidence="1">Uncharacterized protein</fullName>
    </submittedName>
</protein>
<dbReference type="Proteomes" id="UP001154420">
    <property type="component" value="Unassembled WGS sequence"/>
</dbReference>
<reference evidence="1" key="1">
    <citation type="submission" date="2018-09" db="EMBL/GenBank/DDBJ databases">
        <title>Murine metabolic-syndrome-specific gut microbial biobank.</title>
        <authorList>
            <person name="Liu C."/>
        </authorList>
    </citation>
    <scope>NUCLEOTIDE SEQUENCE</scope>
    <source>
        <strain evidence="1">D42-62</strain>
    </source>
</reference>
<evidence type="ECO:0000313" key="2">
    <source>
        <dbReference type="Proteomes" id="UP001154420"/>
    </source>
</evidence>
<keyword evidence="2" id="KW-1185">Reference proteome</keyword>
<comment type="caution">
    <text evidence="1">The sequence shown here is derived from an EMBL/GenBank/DDBJ whole genome shotgun (WGS) entry which is preliminary data.</text>
</comment>
<proteinExistence type="predicted"/>
<sequence length="61" mass="7446">MKHREFRYVGEPVPELNEQEHAVFLMNFQRSILLSLEKRNLLTASQRERCLLELEKQYRLN</sequence>
<dbReference type="AlphaFoldDB" id="A0A9X5BCB8"/>